<keyword evidence="2" id="KW-1185">Reference proteome</keyword>
<evidence type="ECO:0000313" key="2">
    <source>
        <dbReference type="Proteomes" id="UP000051412"/>
    </source>
</evidence>
<gene>
    <name evidence="1" type="ORF">FD32_GL000482</name>
</gene>
<dbReference type="EMBL" id="AZGM01000087">
    <property type="protein sequence ID" value="KRM26362.1"/>
    <property type="molecule type" value="Genomic_DNA"/>
</dbReference>
<dbReference type="PATRIC" id="fig|1423782.4.peg.494"/>
<comment type="caution">
    <text evidence="1">The sequence shown here is derived from an EMBL/GenBank/DDBJ whole genome shotgun (WGS) entry which is preliminary data.</text>
</comment>
<name>A0A0R1X7W3_9LACO</name>
<sequence length="122" mass="13891">MKKQADLRLIAEPGMQKVFVLSKHKVIYIMHAQINVQPGRFTSQGKYGQQLFHVQGQHTVSAKNWAEFGHHYYFESPVSKDQHPVSNKWLTKPAKVANTIQLSAPDAKWVQSLPKGTTIIIR</sequence>
<protein>
    <submittedName>
        <fullName evidence="1">Uncharacterized protein</fullName>
    </submittedName>
</protein>
<dbReference type="AlphaFoldDB" id="A0A0R1X7W3"/>
<reference evidence="1 2" key="1">
    <citation type="journal article" date="2015" name="Genome Announc.">
        <title>Expanding the biotechnology potential of lactobacilli through comparative genomics of 213 strains and associated genera.</title>
        <authorList>
            <person name="Sun Z."/>
            <person name="Harris H.M."/>
            <person name="McCann A."/>
            <person name="Guo C."/>
            <person name="Argimon S."/>
            <person name="Zhang W."/>
            <person name="Yang X."/>
            <person name="Jeffery I.B."/>
            <person name="Cooney J.C."/>
            <person name="Kagawa T.F."/>
            <person name="Liu W."/>
            <person name="Song Y."/>
            <person name="Salvetti E."/>
            <person name="Wrobel A."/>
            <person name="Rasinkangas P."/>
            <person name="Parkhill J."/>
            <person name="Rea M.C."/>
            <person name="O'Sullivan O."/>
            <person name="Ritari J."/>
            <person name="Douillard F.P."/>
            <person name="Paul Ross R."/>
            <person name="Yang R."/>
            <person name="Briner A.E."/>
            <person name="Felis G.E."/>
            <person name="de Vos W.M."/>
            <person name="Barrangou R."/>
            <person name="Klaenhammer T.R."/>
            <person name="Caufield P.W."/>
            <person name="Cui Y."/>
            <person name="Zhang H."/>
            <person name="O'Toole P.W."/>
        </authorList>
    </citation>
    <scope>NUCLEOTIDE SEQUENCE [LARGE SCALE GENOMIC DNA]</scope>
    <source>
        <strain evidence="1 2">DSM 6035</strain>
    </source>
</reference>
<proteinExistence type="predicted"/>
<dbReference type="STRING" id="1423782.FD32_GL000482"/>
<accession>A0A0R1X7W3</accession>
<evidence type="ECO:0000313" key="1">
    <source>
        <dbReference type="EMBL" id="KRM26362.1"/>
    </source>
</evidence>
<organism evidence="1 2">
    <name type="scientific">Limosilactobacillus panis DSM 6035</name>
    <dbReference type="NCBI Taxonomy" id="1423782"/>
    <lineage>
        <taxon>Bacteria</taxon>
        <taxon>Bacillati</taxon>
        <taxon>Bacillota</taxon>
        <taxon>Bacilli</taxon>
        <taxon>Lactobacillales</taxon>
        <taxon>Lactobacillaceae</taxon>
        <taxon>Limosilactobacillus</taxon>
    </lineage>
</organism>
<dbReference type="Proteomes" id="UP000051412">
    <property type="component" value="Unassembled WGS sequence"/>
</dbReference>